<comment type="caution">
    <text evidence="2">The sequence shown here is derived from an EMBL/GenBank/DDBJ whole genome shotgun (WGS) entry which is preliminary data.</text>
</comment>
<organism evidence="2 3">
    <name type="scientific">Eikenella corrodens</name>
    <dbReference type="NCBI Taxonomy" id="539"/>
    <lineage>
        <taxon>Bacteria</taxon>
        <taxon>Pseudomonadati</taxon>
        <taxon>Pseudomonadota</taxon>
        <taxon>Betaproteobacteria</taxon>
        <taxon>Neisseriales</taxon>
        <taxon>Neisseriaceae</taxon>
        <taxon>Eikenella</taxon>
    </lineage>
</organism>
<dbReference type="AlphaFoldDB" id="A0A1A9RDJ4"/>
<protein>
    <submittedName>
        <fullName evidence="2">Uncharacterized protein</fullName>
    </submittedName>
</protein>
<feature type="compositionally biased region" description="Basic and acidic residues" evidence="1">
    <location>
        <begin position="74"/>
        <end position="87"/>
    </location>
</feature>
<feature type="compositionally biased region" description="Polar residues" evidence="1">
    <location>
        <begin position="1"/>
        <end position="10"/>
    </location>
</feature>
<proteinExistence type="predicted"/>
<evidence type="ECO:0000313" key="3">
    <source>
        <dbReference type="Proteomes" id="UP000077589"/>
    </source>
</evidence>
<dbReference type="Proteomes" id="UP000077589">
    <property type="component" value="Unassembled WGS sequence"/>
</dbReference>
<evidence type="ECO:0000256" key="1">
    <source>
        <dbReference type="SAM" id="MobiDB-lite"/>
    </source>
</evidence>
<gene>
    <name evidence="2" type="ORF">A7P90_11055</name>
</gene>
<dbReference type="EMBL" id="LXSG01000041">
    <property type="protein sequence ID" value="OAM16216.1"/>
    <property type="molecule type" value="Genomic_DNA"/>
</dbReference>
<accession>A0A1A9RDJ4</accession>
<reference evidence="3" key="1">
    <citation type="submission" date="2016-05" db="EMBL/GenBank/DDBJ databases">
        <title>Draft genome of Corynebacterium afermentans subsp. afermentans LCDC 88199T.</title>
        <authorList>
            <person name="Bernier A.-M."/>
            <person name="Bernard K."/>
        </authorList>
    </citation>
    <scope>NUCLEOTIDE SEQUENCE [LARGE SCALE GENOMIC DNA]</scope>
    <source>
        <strain evidence="3">NML04-0072</strain>
    </source>
</reference>
<name>A0A1A9RDJ4_EIKCO</name>
<evidence type="ECO:0000313" key="2">
    <source>
        <dbReference type="EMBL" id="OAM16216.1"/>
    </source>
</evidence>
<sequence length="87" mass="10172">MPQADNGQSQEHGRYRGKQPGIPSQRAEMPPAEGQAQRRKQAEEPEGELWVSAECVFQYPLQQRLYGEEDESEQEFKEEIHVWEEKN</sequence>
<feature type="region of interest" description="Disordered" evidence="1">
    <location>
        <begin position="1"/>
        <end position="47"/>
    </location>
</feature>
<feature type="region of interest" description="Disordered" evidence="1">
    <location>
        <begin position="66"/>
        <end position="87"/>
    </location>
</feature>